<dbReference type="CDD" id="cd20736">
    <property type="entry name" value="PoNe_Nuclease"/>
    <property type="match status" value="1"/>
</dbReference>
<dbReference type="SUPFAM" id="SSF52980">
    <property type="entry name" value="Restriction endonuclease-like"/>
    <property type="match status" value="1"/>
</dbReference>
<dbReference type="GO" id="GO:0003676">
    <property type="term" value="F:nucleic acid binding"/>
    <property type="evidence" value="ECO:0007669"/>
    <property type="project" value="InterPro"/>
</dbReference>
<dbReference type="Proteomes" id="UP001155182">
    <property type="component" value="Unassembled WGS sequence"/>
</dbReference>
<comment type="caution">
    <text evidence="3">The sequence shown here is derived from an EMBL/GenBank/DDBJ whole genome shotgun (WGS) entry which is preliminary data.</text>
</comment>
<protein>
    <recommendedName>
        <fullName evidence="2">UPF0102 protein NF867_09100</fullName>
    </recommendedName>
</protein>
<accession>A0A9X2JCG1</accession>
<evidence type="ECO:0000313" key="4">
    <source>
        <dbReference type="Proteomes" id="UP001155182"/>
    </source>
</evidence>
<dbReference type="HAMAP" id="MF_00048">
    <property type="entry name" value="UPF0102"/>
    <property type="match status" value="1"/>
</dbReference>
<sequence>MAHHNELGKKGEQIALEHLKNNGFEIIANNWRYQHAEIDLIAQKKNELIFIEVKTRTGNFFGHPEEFVTNQKEKLFAMAADEFIYRKGHNGECRFDIISITFNKEGDSYQVHHIEDAFFPR</sequence>
<dbReference type="Gene3D" id="3.40.1350.10">
    <property type="match status" value="1"/>
</dbReference>
<evidence type="ECO:0000313" key="3">
    <source>
        <dbReference type="EMBL" id="MCO4293018.1"/>
    </source>
</evidence>
<dbReference type="NCBIfam" id="NF009150">
    <property type="entry name" value="PRK12497.1-3"/>
    <property type="match status" value="1"/>
</dbReference>
<dbReference type="PANTHER" id="PTHR34039:SF1">
    <property type="entry name" value="UPF0102 PROTEIN YRAN"/>
    <property type="match status" value="1"/>
</dbReference>
<dbReference type="AlphaFoldDB" id="A0A9X2JCG1"/>
<keyword evidence="4" id="KW-1185">Reference proteome</keyword>
<organism evidence="3 4">
    <name type="scientific">Solitalea agri</name>
    <dbReference type="NCBI Taxonomy" id="2953739"/>
    <lineage>
        <taxon>Bacteria</taxon>
        <taxon>Pseudomonadati</taxon>
        <taxon>Bacteroidota</taxon>
        <taxon>Sphingobacteriia</taxon>
        <taxon>Sphingobacteriales</taxon>
        <taxon>Sphingobacteriaceae</taxon>
        <taxon>Solitalea</taxon>
    </lineage>
</organism>
<dbReference type="NCBIfam" id="NF009154">
    <property type="entry name" value="PRK12497.3-3"/>
    <property type="match status" value="1"/>
</dbReference>
<dbReference type="InterPro" id="IPR011856">
    <property type="entry name" value="tRNA_endonuc-like_dom_sf"/>
</dbReference>
<gene>
    <name evidence="3" type="ORF">NF867_09100</name>
</gene>
<comment type="similarity">
    <text evidence="1 2">Belongs to the UPF0102 family.</text>
</comment>
<dbReference type="PANTHER" id="PTHR34039">
    <property type="entry name" value="UPF0102 PROTEIN YRAN"/>
    <property type="match status" value="1"/>
</dbReference>
<name>A0A9X2JCG1_9SPHI</name>
<dbReference type="InterPro" id="IPR003509">
    <property type="entry name" value="UPF0102_YraN-like"/>
</dbReference>
<evidence type="ECO:0000256" key="2">
    <source>
        <dbReference type="HAMAP-Rule" id="MF_00048"/>
    </source>
</evidence>
<reference evidence="3" key="1">
    <citation type="submission" date="2022-06" db="EMBL/GenBank/DDBJ databases">
        <title>Solitalea sp. MAHUQ-68 isolated from rhizospheric soil.</title>
        <authorList>
            <person name="Huq M.A."/>
        </authorList>
    </citation>
    <scope>NUCLEOTIDE SEQUENCE</scope>
    <source>
        <strain evidence="3">MAHUQ-68</strain>
    </source>
</reference>
<dbReference type="EMBL" id="JAMWYS010000028">
    <property type="protein sequence ID" value="MCO4293018.1"/>
    <property type="molecule type" value="Genomic_DNA"/>
</dbReference>
<dbReference type="Pfam" id="PF02021">
    <property type="entry name" value="UPF0102"/>
    <property type="match status" value="1"/>
</dbReference>
<evidence type="ECO:0000256" key="1">
    <source>
        <dbReference type="ARBA" id="ARBA00006738"/>
    </source>
</evidence>
<dbReference type="RefSeq" id="WP_252587509.1">
    <property type="nucleotide sequence ID" value="NZ_JAMWYS010000028.1"/>
</dbReference>
<proteinExistence type="inferred from homology"/>
<dbReference type="InterPro" id="IPR011335">
    <property type="entry name" value="Restrct_endonuc-II-like"/>
</dbReference>